<comment type="caution">
    <text evidence="1">The sequence shown here is derived from an EMBL/GenBank/DDBJ whole genome shotgun (WGS) entry which is preliminary data.</text>
</comment>
<dbReference type="Proteomes" id="UP001438953">
    <property type="component" value="Unassembled WGS sequence"/>
</dbReference>
<evidence type="ECO:0000313" key="1">
    <source>
        <dbReference type="EMBL" id="MER5174049.1"/>
    </source>
</evidence>
<reference evidence="1 2" key="2">
    <citation type="submission" date="2024-06" db="EMBL/GenBank/DDBJ databases">
        <title>Thioclava kandeliae sp. nov. from a rhizosphere soil sample of Kandelia candel in a mangrove.</title>
        <authorList>
            <person name="Mu T."/>
        </authorList>
    </citation>
    <scope>NUCLEOTIDE SEQUENCE [LARGE SCALE GENOMIC DNA]</scope>
    <source>
        <strain evidence="1 2">CPCC 100088</strain>
    </source>
</reference>
<evidence type="ECO:0008006" key="3">
    <source>
        <dbReference type="Google" id="ProtNLM"/>
    </source>
</evidence>
<reference evidence="1 2" key="1">
    <citation type="submission" date="2024-01" db="EMBL/GenBank/DDBJ databases">
        <authorList>
            <person name="Deng Y."/>
            <person name="Su J."/>
        </authorList>
    </citation>
    <scope>NUCLEOTIDE SEQUENCE [LARGE SCALE GENOMIC DNA]</scope>
    <source>
        <strain evidence="1 2">CPCC 100088</strain>
    </source>
</reference>
<keyword evidence="2" id="KW-1185">Reference proteome</keyword>
<organism evidence="1 2">
    <name type="scientific">Thioclava kandeliae</name>
    <dbReference type="NCBI Taxonomy" id="3070818"/>
    <lineage>
        <taxon>Bacteria</taxon>
        <taxon>Pseudomonadati</taxon>
        <taxon>Pseudomonadota</taxon>
        <taxon>Alphaproteobacteria</taxon>
        <taxon>Rhodobacterales</taxon>
        <taxon>Paracoccaceae</taxon>
        <taxon>Thioclava</taxon>
    </lineage>
</organism>
<dbReference type="RefSeq" id="WP_350939325.1">
    <property type="nucleotide sequence ID" value="NZ_JAYWLC010000049.1"/>
</dbReference>
<accession>A0ABV1SMD8</accession>
<sequence>MSMLMARPLETVPNHALIDVLRGWSMIGTLRFCDAYDETDGHSRPSNGLRVIRRVAAGKYRMDPLRDLHSDGHAAWALQRALRRLEQAYRSSGHHLAQQMGQLALVLEDAETAVEPRHRGQGSRRETIFSHGPHHEVPLDDVVLGLQVEDDLSDDAPAEEWGEARRLRTIRLMPFDTPRSKLSEQLELLDLADRELGLGAEFAALTSAEAKQIAGQALRDAMAGHQGAGLALAAMVSGRSIETLATSGDRPVLGRTWRDAIGGICFAPDVTQAAEGQGKDPRMNGFALHLPVDWGGTAEAACEWLAGLDFSHRATAQRISRALRDALWAQERPDGAAIGLLCGQSCTQTVSLYYARFPVDHLQNIWRDALSGQMGLKTGFRLEALHHRTRHIGSLRGPTLTSVAAWFRGLVRQVEEARRDQSRPGRRIVDLPLLVSAEANLAAQILTFLTARRPHGDAFEPLGQIIGHYRPRVRLTGKGGRQVDDGRWVPLPRAALHAQALWQGSLGRLRQSGLLRSDQALRAMVDAIEAGHAPAFLSWEGIGQAASPLGAADLHLRTGAPASGTGAAAPSNWARHVLRRELAARGLSGVLIDGFMGHGGAAADPLARVSAATQGGQDSLREVLDGIWADLDIVLPAAFVSVPCGMD</sequence>
<proteinExistence type="predicted"/>
<evidence type="ECO:0000313" key="2">
    <source>
        <dbReference type="Proteomes" id="UP001438953"/>
    </source>
</evidence>
<gene>
    <name evidence="1" type="ORF">VSX56_20105</name>
</gene>
<protein>
    <recommendedName>
        <fullName evidence="3">Type I-U CRISPR-associated protein Csx17</fullName>
    </recommendedName>
</protein>
<name>A0ABV1SMD8_9RHOB</name>
<dbReference type="EMBL" id="JAYWLC010000049">
    <property type="protein sequence ID" value="MER5174049.1"/>
    <property type="molecule type" value="Genomic_DNA"/>
</dbReference>